<reference evidence="2" key="1">
    <citation type="journal article" date="2019" name="Int. J. Syst. Evol. Microbiol.">
        <title>The Global Catalogue of Microorganisms (GCM) 10K type strain sequencing project: providing services to taxonomists for standard genome sequencing and annotation.</title>
        <authorList>
            <consortium name="The Broad Institute Genomics Platform"/>
            <consortium name="The Broad Institute Genome Sequencing Center for Infectious Disease"/>
            <person name="Wu L."/>
            <person name="Ma J."/>
        </authorList>
    </citation>
    <scope>NUCLEOTIDE SEQUENCE [LARGE SCALE GENOMIC DNA]</scope>
    <source>
        <strain evidence="2">JCM 16014</strain>
    </source>
</reference>
<gene>
    <name evidence="1" type="ORF">GCM10009839_14210</name>
</gene>
<name>A0ABP5F8N5_9ACTN</name>
<sequence>MGWDPALATYFCDVELPGGVLTPVAGGTRGEIGRADALAAVLSARGMRLPAVLVARLRLELLAVPGAEVPHLDWRSGEPTPIT</sequence>
<protein>
    <submittedName>
        <fullName evidence="1">Uncharacterized protein</fullName>
    </submittedName>
</protein>
<accession>A0ABP5F8N5</accession>
<proteinExistence type="predicted"/>
<evidence type="ECO:0000313" key="2">
    <source>
        <dbReference type="Proteomes" id="UP001500751"/>
    </source>
</evidence>
<keyword evidence="2" id="KW-1185">Reference proteome</keyword>
<evidence type="ECO:0000313" key="1">
    <source>
        <dbReference type="EMBL" id="GAA2019033.1"/>
    </source>
</evidence>
<dbReference type="Proteomes" id="UP001500751">
    <property type="component" value="Unassembled WGS sequence"/>
</dbReference>
<organism evidence="1 2">
    <name type="scientific">Catenulispora yoronensis</name>
    <dbReference type="NCBI Taxonomy" id="450799"/>
    <lineage>
        <taxon>Bacteria</taxon>
        <taxon>Bacillati</taxon>
        <taxon>Actinomycetota</taxon>
        <taxon>Actinomycetes</taxon>
        <taxon>Catenulisporales</taxon>
        <taxon>Catenulisporaceae</taxon>
        <taxon>Catenulispora</taxon>
    </lineage>
</organism>
<comment type="caution">
    <text evidence="1">The sequence shown here is derived from an EMBL/GenBank/DDBJ whole genome shotgun (WGS) entry which is preliminary data.</text>
</comment>
<dbReference type="EMBL" id="BAAAQN010000006">
    <property type="protein sequence ID" value="GAA2019033.1"/>
    <property type="molecule type" value="Genomic_DNA"/>
</dbReference>